<evidence type="ECO:0000256" key="2">
    <source>
        <dbReference type="SAM" id="SignalP"/>
    </source>
</evidence>
<feature type="domain" description="Acyltransferase 3" evidence="3">
    <location>
        <begin position="106"/>
        <end position="422"/>
    </location>
</feature>
<keyword evidence="5" id="KW-1185">Reference proteome</keyword>
<feature type="transmembrane region" description="Helical" evidence="1">
    <location>
        <begin position="172"/>
        <end position="191"/>
    </location>
</feature>
<evidence type="ECO:0000313" key="6">
    <source>
        <dbReference type="WBParaSite" id="MBELARI_LOCUS15037"/>
    </source>
</evidence>
<protein>
    <submittedName>
        <fullName evidence="6">Acyltransferase</fullName>
    </submittedName>
</protein>
<dbReference type="InterPro" id="IPR050879">
    <property type="entry name" value="Acyltransferase_3"/>
</dbReference>
<proteinExistence type="predicted"/>
<dbReference type="GO" id="GO:0016747">
    <property type="term" value="F:acyltransferase activity, transferring groups other than amino-acyl groups"/>
    <property type="evidence" value="ECO:0007669"/>
    <property type="project" value="InterPro"/>
</dbReference>
<feature type="transmembrane region" description="Helical" evidence="1">
    <location>
        <begin position="318"/>
        <end position="337"/>
    </location>
</feature>
<evidence type="ECO:0000259" key="3">
    <source>
        <dbReference type="Pfam" id="PF01757"/>
    </source>
</evidence>
<reference evidence="6" key="1">
    <citation type="submission" date="2024-02" db="UniProtKB">
        <authorList>
            <consortium name="WormBaseParasite"/>
        </authorList>
    </citation>
    <scope>IDENTIFICATION</scope>
</reference>
<feature type="transmembrane region" description="Helical" evidence="1">
    <location>
        <begin position="124"/>
        <end position="147"/>
    </location>
</feature>
<dbReference type="AlphaFoldDB" id="A0AAF3J452"/>
<feature type="transmembrane region" description="Helical" evidence="1">
    <location>
        <begin position="437"/>
        <end position="455"/>
    </location>
</feature>
<keyword evidence="1" id="KW-0472">Membrane</keyword>
<feature type="chain" id="PRO_5041976921" evidence="2">
    <location>
        <begin position="18"/>
        <end position="754"/>
    </location>
</feature>
<name>A0AAF3J452_9BILA</name>
<feature type="domain" description="SGNH" evidence="4">
    <location>
        <begin position="502"/>
        <end position="736"/>
    </location>
</feature>
<accession>A0AAF3J452</accession>
<feature type="transmembrane region" description="Helical" evidence="1">
    <location>
        <begin position="258"/>
        <end position="277"/>
    </location>
</feature>
<feature type="transmembrane region" description="Helical" evidence="1">
    <location>
        <begin position="289"/>
        <end position="306"/>
    </location>
</feature>
<feature type="transmembrane region" description="Helical" evidence="1">
    <location>
        <begin position="404"/>
        <end position="425"/>
    </location>
</feature>
<feature type="signal peptide" evidence="2">
    <location>
        <begin position="1"/>
        <end position="17"/>
    </location>
</feature>
<dbReference type="Pfam" id="PF01757">
    <property type="entry name" value="Acyl_transf_3"/>
    <property type="match status" value="1"/>
</dbReference>
<keyword evidence="2" id="KW-0732">Signal</keyword>
<sequence length="754" mass="87919">MAKFVLFLFAILAVAGGLPTEFESGDQAECFYPIDADTIYPTAKLKAKLGGQILQVRDVFENILAASQAQTEYRLLEEQSGKELNDDKKLHQISAGASEFREDVALLRAFAILAVLAYHHWPSIFPLGFIGVDIFFVLSGFLMFRILESASNRFDRVFLSFYYRRVKRIVPLYYLIMFLIGFSIMFVYSSVWAKQYFRFYFAAVFFYSNLELLKAEGDYFSENTEKLPFLHTWSLGVEMQFYLIAPVLYYISRIKPDLRIGEMILLCCLFISLYFQFNSTPIISFYHPFGRIWEFLCGGLASLFTMKNRTTFTQFHSTLLSIISLIITLSIFLPFFSKITPPSLFQIVITISSTGFIIFSTNCTISWSRFNLNYISTISYALYLVHFPVLRFLQYFQQYYDQEIYVSLISLLITFLISILFHHFYEKPMLRARKFDILIVTLKYFALCLLIGWKWEMVVRPDCVRNSAITENQRFLNSTYKIEGGHFVADGFMKQPKPPFGHYVYDGNKGHLKIAIIGNSWAAQEAHLVREYFTREEVAEMHLFPYVAYTFGLHGFQKEVQEQIPFFMDFLEKLQPDYVFLLARFVSAAGDPVERRDLSPFQGPNDLVLDEYWKGISNISLFTKKIFIQTHQPFECHGNDQSLLNRFLDALQNSRDLSKFNRHIDIVEFYNSPVYKRLRIIFEKCPKCYPIDIAEPFIDFKQNRALVYDPNTQLVYFDNTCHLTEAGLKMIEKPFRQSITNGINNVRVSNRRSG</sequence>
<dbReference type="GO" id="GO:0000271">
    <property type="term" value="P:polysaccharide biosynthetic process"/>
    <property type="evidence" value="ECO:0007669"/>
    <property type="project" value="TreeGrafter"/>
</dbReference>
<dbReference type="InterPro" id="IPR043968">
    <property type="entry name" value="SGNH"/>
</dbReference>
<keyword evidence="1" id="KW-0812">Transmembrane</keyword>
<dbReference type="GO" id="GO:0016020">
    <property type="term" value="C:membrane"/>
    <property type="evidence" value="ECO:0007669"/>
    <property type="project" value="TreeGrafter"/>
</dbReference>
<organism evidence="5 6">
    <name type="scientific">Mesorhabditis belari</name>
    <dbReference type="NCBI Taxonomy" id="2138241"/>
    <lineage>
        <taxon>Eukaryota</taxon>
        <taxon>Metazoa</taxon>
        <taxon>Ecdysozoa</taxon>
        <taxon>Nematoda</taxon>
        <taxon>Chromadorea</taxon>
        <taxon>Rhabditida</taxon>
        <taxon>Rhabditina</taxon>
        <taxon>Rhabditomorpha</taxon>
        <taxon>Rhabditoidea</taxon>
        <taxon>Rhabditidae</taxon>
        <taxon>Mesorhabditinae</taxon>
        <taxon>Mesorhabditis</taxon>
    </lineage>
</organism>
<keyword evidence="1" id="KW-1133">Transmembrane helix</keyword>
<feature type="transmembrane region" description="Helical" evidence="1">
    <location>
        <begin position="372"/>
        <end position="392"/>
    </location>
</feature>
<dbReference type="Proteomes" id="UP000887575">
    <property type="component" value="Unassembled WGS sequence"/>
</dbReference>
<evidence type="ECO:0000313" key="5">
    <source>
        <dbReference type="Proteomes" id="UP000887575"/>
    </source>
</evidence>
<feature type="transmembrane region" description="Helical" evidence="1">
    <location>
        <begin position="230"/>
        <end position="251"/>
    </location>
</feature>
<evidence type="ECO:0000256" key="1">
    <source>
        <dbReference type="SAM" id="Phobius"/>
    </source>
</evidence>
<dbReference type="Pfam" id="PF19040">
    <property type="entry name" value="SGNH"/>
    <property type="match status" value="1"/>
</dbReference>
<dbReference type="InterPro" id="IPR002656">
    <property type="entry name" value="Acyl_transf_3_dom"/>
</dbReference>
<dbReference type="PANTHER" id="PTHR23028:SF53">
    <property type="entry name" value="ACYL_TRANSF_3 DOMAIN-CONTAINING PROTEIN"/>
    <property type="match status" value="1"/>
</dbReference>
<dbReference type="PANTHER" id="PTHR23028">
    <property type="entry name" value="ACETYLTRANSFERASE"/>
    <property type="match status" value="1"/>
</dbReference>
<dbReference type="WBParaSite" id="MBELARI_LOCUS15037">
    <property type="protein sequence ID" value="MBELARI_LOCUS15037"/>
    <property type="gene ID" value="MBELARI_LOCUS15037"/>
</dbReference>
<evidence type="ECO:0000259" key="4">
    <source>
        <dbReference type="Pfam" id="PF19040"/>
    </source>
</evidence>
<feature type="transmembrane region" description="Helical" evidence="1">
    <location>
        <begin position="343"/>
        <end position="365"/>
    </location>
</feature>